<dbReference type="OrthoDB" id="101614at2759"/>
<dbReference type="InterPro" id="IPR012337">
    <property type="entry name" value="RNaseH-like_sf"/>
</dbReference>
<dbReference type="InterPro" id="IPR000477">
    <property type="entry name" value="RT_dom"/>
</dbReference>
<accession>A0A7J0FBP0</accession>
<dbReference type="PANTHER" id="PTHR48475:SF2">
    <property type="entry name" value="RIBONUCLEASE H"/>
    <property type="match status" value="1"/>
</dbReference>
<comment type="caution">
    <text evidence="2">The sequence shown here is derived from an EMBL/GenBank/DDBJ whole genome shotgun (WGS) entry which is preliminary data.</text>
</comment>
<dbReference type="SUPFAM" id="SSF56672">
    <property type="entry name" value="DNA/RNA polymerases"/>
    <property type="match status" value="1"/>
</dbReference>
<dbReference type="GO" id="GO:0003676">
    <property type="term" value="F:nucleic acid binding"/>
    <property type="evidence" value="ECO:0007669"/>
    <property type="project" value="InterPro"/>
</dbReference>
<evidence type="ECO:0000313" key="2">
    <source>
        <dbReference type="EMBL" id="GFY95599.1"/>
    </source>
</evidence>
<dbReference type="InterPro" id="IPR036397">
    <property type="entry name" value="RNaseH_sf"/>
</dbReference>
<dbReference type="CDD" id="cd01647">
    <property type="entry name" value="RT_LTR"/>
    <property type="match status" value="1"/>
</dbReference>
<dbReference type="Proteomes" id="UP000585474">
    <property type="component" value="Unassembled WGS sequence"/>
</dbReference>
<dbReference type="PANTHER" id="PTHR48475">
    <property type="entry name" value="RIBONUCLEASE H"/>
    <property type="match status" value="1"/>
</dbReference>
<evidence type="ECO:0000259" key="1">
    <source>
        <dbReference type="PROSITE" id="PS50994"/>
    </source>
</evidence>
<dbReference type="SUPFAM" id="SSF53098">
    <property type="entry name" value="Ribonuclease H-like"/>
    <property type="match status" value="1"/>
</dbReference>
<dbReference type="Pfam" id="PF00078">
    <property type="entry name" value="RVT_1"/>
    <property type="match status" value="1"/>
</dbReference>
<name>A0A7J0FBP0_9ERIC</name>
<gene>
    <name evidence="2" type="ORF">Acr_10g0009840</name>
</gene>
<dbReference type="AlphaFoldDB" id="A0A7J0FBP0"/>
<reference evidence="2 3" key="1">
    <citation type="submission" date="2019-07" db="EMBL/GenBank/DDBJ databases">
        <title>De Novo Assembly of kiwifruit Actinidia rufa.</title>
        <authorList>
            <person name="Sugita-Konishi S."/>
            <person name="Sato K."/>
            <person name="Mori E."/>
            <person name="Abe Y."/>
            <person name="Kisaki G."/>
            <person name="Hamano K."/>
            <person name="Suezawa K."/>
            <person name="Otani M."/>
            <person name="Fukuda T."/>
            <person name="Manabe T."/>
            <person name="Gomi K."/>
            <person name="Tabuchi M."/>
            <person name="Akimitsu K."/>
            <person name="Kataoka I."/>
        </authorList>
    </citation>
    <scope>NUCLEOTIDE SEQUENCE [LARGE SCALE GENOMIC DNA]</scope>
    <source>
        <strain evidence="3">cv. Fuchu</strain>
    </source>
</reference>
<dbReference type="Gene3D" id="3.10.10.10">
    <property type="entry name" value="HIV Type 1 Reverse Transcriptase, subunit A, domain 1"/>
    <property type="match status" value="1"/>
</dbReference>
<dbReference type="Gene3D" id="3.30.420.10">
    <property type="entry name" value="Ribonuclease H-like superfamily/Ribonuclease H"/>
    <property type="match status" value="2"/>
</dbReference>
<dbReference type="InterPro" id="IPR043502">
    <property type="entry name" value="DNA/RNA_pol_sf"/>
</dbReference>
<dbReference type="EMBL" id="BJWL01000010">
    <property type="protein sequence ID" value="GFY95599.1"/>
    <property type="molecule type" value="Genomic_DNA"/>
</dbReference>
<evidence type="ECO:0000313" key="3">
    <source>
        <dbReference type="Proteomes" id="UP000585474"/>
    </source>
</evidence>
<proteinExistence type="predicted"/>
<protein>
    <recommendedName>
        <fullName evidence="1">Integrase catalytic domain-containing protein</fullName>
    </recommendedName>
</protein>
<dbReference type="PROSITE" id="PS50994">
    <property type="entry name" value="INTEGRASE"/>
    <property type="match status" value="1"/>
</dbReference>
<dbReference type="GO" id="GO:0015074">
    <property type="term" value="P:DNA integration"/>
    <property type="evidence" value="ECO:0007669"/>
    <property type="project" value="InterPro"/>
</dbReference>
<organism evidence="2 3">
    <name type="scientific">Actinidia rufa</name>
    <dbReference type="NCBI Taxonomy" id="165716"/>
    <lineage>
        <taxon>Eukaryota</taxon>
        <taxon>Viridiplantae</taxon>
        <taxon>Streptophyta</taxon>
        <taxon>Embryophyta</taxon>
        <taxon>Tracheophyta</taxon>
        <taxon>Spermatophyta</taxon>
        <taxon>Magnoliopsida</taxon>
        <taxon>eudicotyledons</taxon>
        <taxon>Gunneridae</taxon>
        <taxon>Pentapetalae</taxon>
        <taxon>asterids</taxon>
        <taxon>Ericales</taxon>
        <taxon>Actinidiaceae</taxon>
        <taxon>Actinidia</taxon>
    </lineage>
</organism>
<keyword evidence="3" id="KW-1185">Reference proteome</keyword>
<sequence length="656" mass="74870">MFCYHQNQDIESTEQITLADPRKTENSKPLEEVVPISIHPDDLDHHVMIGTELTNELRFALTNFLKRNSDGFAWSQGDVPGIDPQVATHKLFTNLEYPPVRQKRRKFAPERLNKLIKTNVVQEAHYPDWLANVVVALKKGESGEYVWLSHTSTKLAQKIVFSLPKIDLIVDAMSKHKLLSFIDAFSGYHQIKMYPLDIEKTSFITEQGLYCYKVMPFGLKNAGATYQRLVNKIFKRADWKNHGDTSGRLLKWSIELSEFHIEYRPRMAIKAQTLADFVIESTHETTPEPEITLLEVETPKEQSSNKDLAWWILYVDGSSNQHGCGAGLVIQTSSGEQMEYAIRIGFKAANNEAEYETLLAGLRVAAGLQEENKKADALANLASTFDFISDRCIPLEFLTSPSIEVANLVLQVEESPTWMDETIIYLQDGALPKDKLQARRIQYRFGIPKVIISDNARQFDNDKFKLFCSDLAISHHFSSPGHPQANGQVEVTNRTILRNLKARLERSKSGWVKELPSILWAYHTKCRIPTGETPYSMVFGTESIILVEIAGAKRSLNLDLLDEKREMAELRQAAYKCWVAKYYNQKVKHRYFLPDDLVLRKVTLSTKELNVGKLGPTREGPYNIIKASKLGTYWLEDLSGKALSHPWNTEHLKKYY</sequence>
<feature type="domain" description="Integrase catalytic" evidence="1">
    <location>
        <begin position="441"/>
        <end position="542"/>
    </location>
</feature>
<dbReference type="InterPro" id="IPR001584">
    <property type="entry name" value="Integrase_cat-core"/>
</dbReference>